<dbReference type="GO" id="GO:0005975">
    <property type="term" value="P:carbohydrate metabolic process"/>
    <property type="evidence" value="ECO:0007669"/>
    <property type="project" value="InterPro"/>
</dbReference>
<dbReference type="EC" id="2.4.1.25" evidence="3 10"/>
<evidence type="ECO:0000256" key="10">
    <source>
        <dbReference type="RuleBase" id="RU361207"/>
    </source>
</evidence>
<dbReference type="Proteomes" id="UP000319576">
    <property type="component" value="Chromosome"/>
</dbReference>
<accession>A0A517XQZ0</accession>
<comment type="catalytic activity">
    <reaction evidence="1 10">
        <text>Transfers a segment of a (1-&gt;4)-alpha-D-glucan to a new position in an acceptor, which may be glucose or a (1-&gt;4)-alpha-D-glucan.</text>
        <dbReference type="EC" id="2.4.1.25"/>
    </reaction>
</comment>
<dbReference type="RefSeq" id="WP_145236650.1">
    <property type="nucleotide sequence ID" value="NZ_CP036273.1"/>
</dbReference>
<dbReference type="NCBIfam" id="TIGR00217">
    <property type="entry name" value="malQ"/>
    <property type="match status" value="1"/>
</dbReference>
<comment type="similarity">
    <text evidence="2 10">Belongs to the disproportionating enzyme family.</text>
</comment>
<evidence type="ECO:0000256" key="6">
    <source>
        <dbReference type="ARBA" id="ARBA00022679"/>
    </source>
</evidence>
<keyword evidence="7 10" id="KW-0119">Carbohydrate metabolism</keyword>
<keyword evidence="12" id="KW-1185">Reference proteome</keyword>
<dbReference type="GO" id="GO:0004134">
    <property type="term" value="F:4-alpha-glucanotransferase activity"/>
    <property type="evidence" value="ECO:0007669"/>
    <property type="project" value="UniProtKB-EC"/>
</dbReference>
<evidence type="ECO:0000256" key="9">
    <source>
        <dbReference type="ARBA" id="ARBA00031501"/>
    </source>
</evidence>
<dbReference type="OrthoDB" id="9811841at2"/>
<dbReference type="PANTHER" id="PTHR32438:SF5">
    <property type="entry name" value="4-ALPHA-GLUCANOTRANSFERASE DPE1, CHLOROPLASTIC_AMYLOPLASTIC"/>
    <property type="match status" value="1"/>
</dbReference>
<organism evidence="11 12">
    <name type="scientific">Urbifossiella limnaea</name>
    <dbReference type="NCBI Taxonomy" id="2528023"/>
    <lineage>
        <taxon>Bacteria</taxon>
        <taxon>Pseudomonadati</taxon>
        <taxon>Planctomycetota</taxon>
        <taxon>Planctomycetia</taxon>
        <taxon>Gemmatales</taxon>
        <taxon>Gemmataceae</taxon>
        <taxon>Urbifossiella</taxon>
    </lineage>
</organism>
<name>A0A517XQZ0_9BACT</name>
<evidence type="ECO:0000256" key="1">
    <source>
        <dbReference type="ARBA" id="ARBA00000439"/>
    </source>
</evidence>
<evidence type="ECO:0000256" key="8">
    <source>
        <dbReference type="ARBA" id="ARBA00031423"/>
    </source>
</evidence>
<dbReference type="EMBL" id="CP036273">
    <property type="protein sequence ID" value="QDU19928.1"/>
    <property type="molecule type" value="Genomic_DNA"/>
</dbReference>
<dbReference type="InterPro" id="IPR017853">
    <property type="entry name" value="GH"/>
</dbReference>
<evidence type="ECO:0000256" key="4">
    <source>
        <dbReference type="ARBA" id="ARBA00020295"/>
    </source>
</evidence>
<evidence type="ECO:0000256" key="7">
    <source>
        <dbReference type="ARBA" id="ARBA00023277"/>
    </source>
</evidence>
<keyword evidence="5 10" id="KW-0328">Glycosyltransferase</keyword>
<dbReference type="AlphaFoldDB" id="A0A517XQZ0"/>
<sequence>MKPTLPPRSSGVLLHPTSLPGPFGVGDLGPTAFRWVETLAAMRQSWWQILPLGPTGAGDSPYQSYSAFAGNINLLSPELLAQDGLVKPALWDGRFFRNDRVEYETVTPFKKALLRAAWDTFRAGGAPTGMRGEFDRYATREVGWLDGYALFMAVHDALDGRSLPDWPADLLRRVPSAVAAVEKELAGDVQMHRFGQFLFDRQWNALREFAAERGVRVIGDAPIFVSLDSADVWCNPDQFLLDPDRRPTVVAGVPPDYFAADGQHWGNPIYDWERMAQTGYTWWANRVRRDLARVDLVRLDHFRGFAQAWHIPASETTATRGKWVDGPGTPFFERLRADLGSLPFIAEDLGVITPDVDQLRDGAGLPGMKVIQFALDTPDNPYWPHNFADRRCACYTGTHDNDTAVGWWATLDANSKGYLSAYVGHEVKDPAWELIRLAWGSVAEIAVAPLQDVLGLGGEARMNKPGVAAGNWQWRFRTEQFWPGAIDRLRGVTELYRRVPAEPEA</sequence>
<dbReference type="SUPFAM" id="SSF51445">
    <property type="entry name" value="(Trans)glycosidases"/>
    <property type="match status" value="1"/>
</dbReference>
<dbReference type="KEGG" id="uli:ETAA1_18670"/>
<reference evidence="11 12" key="1">
    <citation type="submission" date="2019-02" db="EMBL/GenBank/DDBJ databases">
        <title>Deep-cultivation of Planctomycetes and their phenomic and genomic characterization uncovers novel biology.</title>
        <authorList>
            <person name="Wiegand S."/>
            <person name="Jogler M."/>
            <person name="Boedeker C."/>
            <person name="Pinto D."/>
            <person name="Vollmers J."/>
            <person name="Rivas-Marin E."/>
            <person name="Kohn T."/>
            <person name="Peeters S.H."/>
            <person name="Heuer A."/>
            <person name="Rast P."/>
            <person name="Oberbeckmann S."/>
            <person name="Bunk B."/>
            <person name="Jeske O."/>
            <person name="Meyerdierks A."/>
            <person name="Storesund J.E."/>
            <person name="Kallscheuer N."/>
            <person name="Luecker S."/>
            <person name="Lage O.M."/>
            <person name="Pohl T."/>
            <person name="Merkel B.J."/>
            <person name="Hornburger P."/>
            <person name="Mueller R.-W."/>
            <person name="Bruemmer F."/>
            <person name="Labrenz M."/>
            <person name="Spormann A.M."/>
            <person name="Op den Camp H."/>
            <person name="Overmann J."/>
            <person name="Amann R."/>
            <person name="Jetten M.S.M."/>
            <person name="Mascher T."/>
            <person name="Medema M.H."/>
            <person name="Devos D.P."/>
            <person name="Kaster A.-K."/>
            <person name="Ovreas L."/>
            <person name="Rohde M."/>
            <person name="Galperin M.Y."/>
            <person name="Jogler C."/>
        </authorList>
    </citation>
    <scope>NUCLEOTIDE SEQUENCE [LARGE SCALE GENOMIC DNA]</scope>
    <source>
        <strain evidence="11 12">ETA_A1</strain>
    </source>
</reference>
<dbReference type="InterPro" id="IPR003385">
    <property type="entry name" value="Glyco_hydro_77"/>
</dbReference>
<dbReference type="PANTHER" id="PTHR32438">
    <property type="entry name" value="4-ALPHA-GLUCANOTRANSFERASE DPE1, CHLOROPLASTIC/AMYLOPLASTIC"/>
    <property type="match status" value="1"/>
</dbReference>
<dbReference type="Gene3D" id="3.20.20.80">
    <property type="entry name" value="Glycosidases"/>
    <property type="match status" value="1"/>
</dbReference>
<evidence type="ECO:0000256" key="3">
    <source>
        <dbReference type="ARBA" id="ARBA00012560"/>
    </source>
</evidence>
<proteinExistence type="inferred from homology"/>
<evidence type="ECO:0000256" key="5">
    <source>
        <dbReference type="ARBA" id="ARBA00022676"/>
    </source>
</evidence>
<evidence type="ECO:0000313" key="12">
    <source>
        <dbReference type="Proteomes" id="UP000319576"/>
    </source>
</evidence>
<dbReference type="Pfam" id="PF02446">
    <property type="entry name" value="Glyco_hydro_77"/>
    <property type="match status" value="1"/>
</dbReference>
<keyword evidence="6 10" id="KW-0808">Transferase</keyword>
<gene>
    <name evidence="11" type="primary">malQ_2</name>
    <name evidence="11" type="ORF">ETAA1_18670</name>
</gene>
<evidence type="ECO:0000256" key="2">
    <source>
        <dbReference type="ARBA" id="ARBA00005684"/>
    </source>
</evidence>
<dbReference type="NCBIfam" id="NF011080">
    <property type="entry name" value="PRK14508.1-3"/>
    <property type="match status" value="1"/>
</dbReference>
<protein>
    <recommendedName>
        <fullName evidence="4 10">4-alpha-glucanotransferase</fullName>
        <ecNumber evidence="3 10">2.4.1.25</ecNumber>
    </recommendedName>
    <alternativeName>
        <fullName evidence="8 10">Amylomaltase</fullName>
    </alternativeName>
    <alternativeName>
        <fullName evidence="9 10">Disproportionating enzyme</fullName>
    </alternativeName>
</protein>
<evidence type="ECO:0000313" key="11">
    <source>
        <dbReference type="EMBL" id="QDU19928.1"/>
    </source>
</evidence>